<keyword evidence="2" id="KW-1185">Reference proteome</keyword>
<name>A0ACB6Z447_THEGA</name>
<evidence type="ECO:0000313" key="1">
    <source>
        <dbReference type="EMBL" id="KAF9644299.1"/>
    </source>
</evidence>
<accession>A0ACB6Z447</accession>
<comment type="caution">
    <text evidence="1">The sequence shown here is derived from an EMBL/GenBank/DDBJ whole genome shotgun (WGS) entry which is preliminary data.</text>
</comment>
<protein>
    <submittedName>
        <fullName evidence="1">MFS general substrate transporter</fullName>
    </submittedName>
</protein>
<gene>
    <name evidence="1" type="ORF">BDM02DRAFT_3190740</name>
</gene>
<reference evidence="1" key="1">
    <citation type="submission" date="2019-10" db="EMBL/GenBank/DDBJ databases">
        <authorList>
            <consortium name="DOE Joint Genome Institute"/>
            <person name="Kuo A."/>
            <person name="Miyauchi S."/>
            <person name="Kiss E."/>
            <person name="Drula E."/>
            <person name="Kohler A."/>
            <person name="Sanchez-Garcia M."/>
            <person name="Andreopoulos B."/>
            <person name="Barry K.W."/>
            <person name="Bonito G."/>
            <person name="Buee M."/>
            <person name="Carver A."/>
            <person name="Chen C."/>
            <person name="Cichocki N."/>
            <person name="Clum A."/>
            <person name="Culley D."/>
            <person name="Crous P.W."/>
            <person name="Fauchery L."/>
            <person name="Girlanda M."/>
            <person name="Hayes R."/>
            <person name="Keri Z."/>
            <person name="Labutti K."/>
            <person name="Lipzen A."/>
            <person name="Lombard V."/>
            <person name="Magnuson J."/>
            <person name="Maillard F."/>
            <person name="Morin E."/>
            <person name="Murat C."/>
            <person name="Nolan M."/>
            <person name="Ohm R."/>
            <person name="Pangilinan J."/>
            <person name="Pereira M."/>
            <person name="Perotto S."/>
            <person name="Peter M."/>
            <person name="Riley R."/>
            <person name="Sitrit Y."/>
            <person name="Stielow B."/>
            <person name="Szollosi G."/>
            <person name="Zifcakova L."/>
            <person name="Stursova M."/>
            <person name="Spatafora J.W."/>
            <person name="Tedersoo L."/>
            <person name="Vaario L.-M."/>
            <person name="Yamada A."/>
            <person name="Yan M."/>
            <person name="Wang P."/>
            <person name="Xu J."/>
            <person name="Bruns T."/>
            <person name="Baldrian P."/>
            <person name="Vilgalys R."/>
            <person name="Henrissat B."/>
            <person name="Grigoriev I.V."/>
            <person name="Hibbett D."/>
            <person name="Nagy L.G."/>
            <person name="Martin F.M."/>
        </authorList>
    </citation>
    <scope>NUCLEOTIDE SEQUENCE</scope>
    <source>
        <strain evidence="1">P2</strain>
    </source>
</reference>
<proteinExistence type="predicted"/>
<reference evidence="1" key="2">
    <citation type="journal article" date="2020" name="Nat. Commun.">
        <title>Large-scale genome sequencing of mycorrhizal fungi provides insights into the early evolution of symbiotic traits.</title>
        <authorList>
            <person name="Miyauchi S."/>
            <person name="Kiss E."/>
            <person name="Kuo A."/>
            <person name="Drula E."/>
            <person name="Kohler A."/>
            <person name="Sanchez-Garcia M."/>
            <person name="Morin E."/>
            <person name="Andreopoulos B."/>
            <person name="Barry K.W."/>
            <person name="Bonito G."/>
            <person name="Buee M."/>
            <person name="Carver A."/>
            <person name="Chen C."/>
            <person name="Cichocki N."/>
            <person name="Clum A."/>
            <person name="Culley D."/>
            <person name="Crous P.W."/>
            <person name="Fauchery L."/>
            <person name="Girlanda M."/>
            <person name="Hayes R.D."/>
            <person name="Keri Z."/>
            <person name="LaButti K."/>
            <person name="Lipzen A."/>
            <person name="Lombard V."/>
            <person name="Magnuson J."/>
            <person name="Maillard F."/>
            <person name="Murat C."/>
            <person name="Nolan M."/>
            <person name="Ohm R.A."/>
            <person name="Pangilinan J."/>
            <person name="Pereira M.F."/>
            <person name="Perotto S."/>
            <person name="Peter M."/>
            <person name="Pfister S."/>
            <person name="Riley R."/>
            <person name="Sitrit Y."/>
            <person name="Stielow J.B."/>
            <person name="Szollosi G."/>
            <person name="Zifcakova L."/>
            <person name="Stursova M."/>
            <person name="Spatafora J.W."/>
            <person name="Tedersoo L."/>
            <person name="Vaario L.M."/>
            <person name="Yamada A."/>
            <person name="Yan M."/>
            <person name="Wang P."/>
            <person name="Xu J."/>
            <person name="Bruns T."/>
            <person name="Baldrian P."/>
            <person name="Vilgalys R."/>
            <person name="Dunand C."/>
            <person name="Henrissat B."/>
            <person name="Grigoriev I.V."/>
            <person name="Hibbett D."/>
            <person name="Nagy L.G."/>
            <person name="Martin F.M."/>
        </authorList>
    </citation>
    <scope>NUCLEOTIDE SEQUENCE</scope>
    <source>
        <strain evidence="1">P2</strain>
    </source>
</reference>
<sequence length="610" mass="65768">MTGPSFIQLDSDHDTGATSLKDTPILGPKWIKLPALTVGFIGLQALWSVEMSYASPYLLSLGLSKPLMAIVFIAGPLSGLIVQPLVGVLADNSKSRFGRRRPFMIGGAIITAVATILFGFTRPVAAIFSKEESGLHRALSTWLAIFAIYVMDFSINAGMCLQAVDRALVVDVLPTGLQPAGNAWAATMLGIGSVSGFFVGNIDLPHLFPRLGGTQIEVLVIFTGFFLLLTHAITAYCVKEVPFTGLDQANSEKKSFRTELRSIWENALTLPKTIKSIFTVQFFASIGWFPVLFYTTVYVGDIYKSGLPSSVDLKSEEVDAEATRLGTRALFWSACISLFSNFALPFLVFQTAKRRTIGDLFQEEGGVLRRIARKFQISLPMLWALSHALFSLCMFSTFFATSTSGATVLISLTGIAWAVAQWAPFSLLGEAIHLESATISYEGDEVIRLADARSGVGSNGYVLANTESDDREVDDEDEEQRLVQSEMNGLSQAQHRAHDLSAKAGVILGLHNICVVIPQMLVTGMSSIIFALFDPDKSAIHRGKAPNAPVPVPPANGTVSAVDTTELFARAEGGAGAPGGSIGLIFKISGIFSTIAFILALRLARDLKRR</sequence>
<dbReference type="Proteomes" id="UP000886501">
    <property type="component" value="Unassembled WGS sequence"/>
</dbReference>
<evidence type="ECO:0000313" key="2">
    <source>
        <dbReference type="Proteomes" id="UP000886501"/>
    </source>
</evidence>
<organism evidence="1 2">
    <name type="scientific">Thelephora ganbajun</name>
    <name type="common">Ganba fungus</name>
    <dbReference type="NCBI Taxonomy" id="370292"/>
    <lineage>
        <taxon>Eukaryota</taxon>
        <taxon>Fungi</taxon>
        <taxon>Dikarya</taxon>
        <taxon>Basidiomycota</taxon>
        <taxon>Agaricomycotina</taxon>
        <taxon>Agaricomycetes</taxon>
        <taxon>Thelephorales</taxon>
        <taxon>Thelephoraceae</taxon>
        <taxon>Thelephora</taxon>
    </lineage>
</organism>
<dbReference type="EMBL" id="MU118148">
    <property type="protein sequence ID" value="KAF9644299.1"/>
    <property type="molecule type" value="Genomic_DNA"/>
</dbReference>